<feature type="compositionally biased region" description="Low complexity" evidence="1">
    <location>
        <begin position="132"/>
        <end position="146"/>
    </location>
</feature>
<feature type="region of interest" description="Disordered" evidence="1">
    <location>
        <begin position="250"/>
        <end position="270"/>
    </location>
</feature>
<feature type="compositionally biased region" description="Polar residues" evidence="1">
    <location>
        <begin position="252"/>
        <end position="270"/>
    </location>
</feature>
<proteinExistence type="predicted"/>
<comment type="caution">
    <text evidence="2">The sequence shown here is derived from an EMBL/GenBank/DDBJ whole genome shotgun (WGS) entry which is preliminary data.</text>
</comment>
<dbReference type="EMBL" id="JAUIQD010000002">
    <property type="protein sequence ID" value="KAK3359846.1"/>
    <property type="molecule type" value="Genomic_DNA"/>
</dbReference>
<keyword evidence="3" id="KW-1185">Reference proteome</keyword>
<evidence type="ECO:0000313" key="3">
    <source>
        <dbReference type="Proteomes" id="UP001275084"/>
    </source>
</evidence>
<reference evidence="2" key="1">
    <citation type="journal article" date="2023" name="Mol. Phylogenet. Evol.">
        <title>Genome-scale phylogeny and comparative genomics of the fungal order Sordariales.</title>
        <authorList>
            <person name="Hensen N."/>
            <person name="Bonometti L."/>
            <person name="Westerberg I."/>
            <person name="Brannstrom I.O."/>
            <person name="Guillou S."/>
            <person name="Cros-Aarteil S."/>
            <person name="Calhoun S."/>
            <person name="Haridas S."/>
            <person name="Kuo A."/>
            <person name="Mondo S."/>
            <person name="Pangilinan J."/>
            <person name="Riley R."/>
            <person name="LaButti K."/>
            <person name="Andreopoulos B."/>
            <person name="Lipzen A."/>
            <person name="Chen C."/>
            <person name="Yan M."/>
            <person name="Daum C."/>
            <person name="Ng V."/>
            <person name="Clum A."/>
            <person name="Steindorff A."/>
            <person name="Ohm R.A."/>
            <person name="Martin F."/>
            <person name="Silar P."/>
            <person name="Natvig D.O."/>
            <person name="Lalanne C."/>
            <person name="Gautier V."/>
            <person name="Ament-Velasquez S.L."/>
            <person name="Kruys A."/>
            <person name="Hutchinson M.I."/>
            <person name="Powell A.J."/>
            <person name="Barry K."/>
            <person name="Miller A.N."/>
            <person name="Grigoriev I.V."/>
            <person name="Debuchy R."/>
            <person name="Gladieux P."/>
            <person name="Hiltunen Thoren M."/>
            <person name="Johannesson H."/>
        </authorList>
    </citation>
    <scope>NUCLEOTIDE SEQUENCE</scope>
    <source>
        <strain evidence="2">CBS 955.72</strain>
    </source>
</reference>
<organism evidence="2 3">
    <name type="scientific">Lasiosphaeria hispida</name>
    <dbReference type="NCBI Taxonomy" id="260671"/>
    <lineage>
        <taxon>Eukaryota</taxon>
        <taxon>Fungi</taxon>
        <taxon>Dikarya</taxon>
        <taxon>Ascomycota</taxon>
        <taxon>Pezizomycotina</taxon>
        <taxon>Sordariomycetes</taxon>
        <taxon>Sordariomycetidae</taxon>
        <taxon>Sordariales</taxon>
        <taxon>Lasiosphaeriaceae</taxon>
        <taxon>Lasiosphaeria</taxon>
    </lineage>
</organism>
<protein>
    <submittedName>
        <fullName evidence="2">Uncharacterized protein</fullName>
    </submittedName>
</protein>
<feature type="region of interest" description="Disordered" evidence="1">
    <location>
        <begin position="332"/>
        <end position="389"/>
    </location>
</feature>
<name>A0AAJ0HQY7_9PEZI</name>
<accession>A0AAJ0HQY7</accession>
<dbReference type="Proteomes" id="UP001275084">
    <property type="component" value="Unassembled WGS sequence"/>
</dbReference>
<evidence type="ECO:0000313" key="2">
    <source>
        <dbReference type="EMBL" id="KAK3359846.1"/>
    </source>
</evidence>
<sequence length="389" mass="41746">MSGRKPHSFRTYEAQSRLVAAMLAAHPDFKPNYKVVAQYYGGSTTASAIEHRFRPLRQVSEMFRQAVDNGYDPEKLDIDKPREEIAKMYGESTTGGIEFHFRGVRANAEVLKQAIEANTDPKEAYTAFTGIGASVGSGPSTPSAGSARKRKPAASTAKKPSISKPAGRTSSAKSRRTMPKPTVAEDSDVDLASLDHSGLGNSSPTQPKKRARVADGLPEDLRISPPIFDLRQPEKMAALKEAQRVARLANASRETTVPTETEASTPFSSSAEMFPSIKKEFMDDHEAFPQFSSPITAGPGSMALPQFSSPITVGPGSMAPGPNNPYFQLRLRPTGNGYVQDSPPPAPAESWNAGISPVFDGSGQHQNGQSFGGQHYDGHRGDDPNSGDI</sequence>
<feature type="region of interest" description="Disordered" evidence="1">
    <location>
        <begin position="131"/>
        <end position="213"/>
    </location>
</feature>
<dbReference type="AlphaFoldDB" id="A0AAJ0HQY7"/>
<reference evidence="2" key="2">
    <citation type="submission" date="2023-06" db="EMBL/GenBank/DDBJ databases">
        <authorList>
            <consortium name="Lawrence Berkeley National Laboratory"/>
            <person name="Haridas S."/>
            <person name="Hensen N."/>
            <person name="Bonometti L."/>
            <person name="Westerberg I."/>
            <person name="Brannstrom I.O."/>
            <person name="Guillou S."/>
            <person name="Cros-Aarteil S."/>
            <person name="Calhoun S."/>
            <person name="Kuo A."/>
            <person name="Mondo S."/>
            <person name="Pangilinan J."/>
            <person name="Riley R."/>
            <person name="Labutti K."/>
            <person name="Andreopoulos B."/>
            <person name="Lipzen A."/>
            <person name="Chen C."/>
            <person name="Yanf M."/>
            <person name="Daum C."/>
            <person name="Ng V."/>
            <person name="Clum A."/>
            <person name="Steindorff A."/>
            <person name="Ohm R."/>
            <person name="Martin F."/>
            <person name="Silar P."/>
            <person name="Natvig D."/>
            <person name="Lalanne C."/>
            <person name="Gautier V."/>
            <person name="Ament-Velasquez S.L."/>
            <person name="Kruys A."/>
            <person name="Hutchinson M.I."/>
            <person name="Powell A.J."/>
            <person name="Barry K."/>
            <person name="Miller A.N."/>
            <person name="Grigoriev I.V."/>
            <person name="Debuchy R."/>
            <person name="Gladieux P."/>
            <person name="Thoren M.H."/>
            <person name="Johannesson H."/>
        </authorList>
    </citation>
    <scope>NUCLEOTIDE SEQUENCE</scope>
    <source>
        <strain evidence="2">CBS 955.72</strain>
    </source>
</reference>
<evidence type="ECO:0000256" key="1">
    <source>
        <dbReference type="SAM" id="MobiDB-lite"/>
    </source>
</evidence>
<gene>
    <name evidence="2" type="ORF">B0T25DRAFT_111477</name>
</gene>